<name>A0A939DFX6_9GAMM</name>
<evidence type="ECO:0000313" key="2">
    <source>
        <dbReference type="EMBL" id="MBN7796807.1"/>
    </source>
</evidence>
<reference evidence="2" key="1">
    <citation type="submission" date="2021-02" db="EMBL/GenBank/DDBJ databases">
        <title>PHA producing bacteria isolated from coastal sediment in Guangdong, Shenzhen.</title>
        <authorList>
            <person name="Zheng W."/>
            <person name="Yu S."/>
            <person name="Huang Y."/>
        </authorList>
    </citation>
    <scope>NUCLEOTIDE SEQUENCE</scope>
    <source>
        <strain evidence="2">TN14-10</strain>
    </source>
</reference>
<dbReference type="AlphaFoldDB" id="A0A939DFX6"/>
<comment type="caution">
    <text evidence="2">The sequence shown here is derived from an EMBL/GenBank/DDBJ whole genome shotgun (WGS) entry which is preliminary data.</text>
</comment>
<dbReference type="InterPro" id="IPR046342">
    <property type="entry name" value="CBS_dom_sf"/>
</dbReference>
<dbReference type="Proteomes" id="UP000664303">
    <property type="component" value="Unassembled WGS sequence"/>
</dbReference>
<dbReference type="InterPro" id="IPR000644">
    <property type="entry name" value="CBS_dom"/>
</dbReference>
<dbReference type="RefSeq" id="WP_206560252.1">
    <property type="nucleotide sequence ID" value="NZ_JAFKCZ010000006.1"/>
</dbReference>
<feature type="domain" description="CBS" evidence="1">
    <location>
        <begin position="125"/>
        <end position="166"/>
    </location>
</feature>
<sequence length="187" mass="21351">MKTLDLKPIDAADHLVHPEEFSDIGWSSPALEVFTDFRYHQPQVVDYGMPAMEAESLMRKAHVKLMLVVDRLGEFVGTISALDLSERQIVLHTARGRVQRQEVRVCDLMRDRETILGLEFDRLATASIRDVVETLKQNGEQHCLVVDSASHHIRGLISSSDIARRMHIPIEISRPNTFMDIFQAIRH</sequence>
<gene>
    <name evidence="2" type="ORF">JYP50_09405</name>
</gene>
<organism evidence="2 3">
    <name type="scientific">Parahaliea mediterranea</name>
    <dbReference type="NCBI Taxonomy" id="651086"/>
    <lineage>
        <taxon>Bacteria</taxon>
        <taxon>Pseudomonadati</taxon>
        <taxon>Pseudomonadota</taxon>
        <taxon>Gammaproteobacteria</taxon>
        <taxon>Cellvibrionales</taxon>
        <taxon>Halieaceae</taxon>
        <taxon>Parahaliea</taxon>
    </lineage>
</organism>
<dbReference type="EMBL" id="JAFKCZ010000006">
    <property type="protein sequence ID" value="MBN7796807.1"/>
    <property type="molecule type" value="Genomic_DNA"/>
</dbReference>
<feature type="domain" description="CBS" evidence="1">
    <location>
        <begin position="41"/>
        <end position="86"/>
    </location>
</feature>
<dbReference type="SUPFAM" id="SSF54631">
    <property type="entry name" value="CBS-domain pair"/>
    <property type="match status" value="1"/>
</dbReference>
<keyword evidence="3" id="KW-1185">Reference proteome</keyword>
<evidence type="ECO:0000259" key="1">
    <source>
        <dbReference type="Pfam" id="PF00571"/>
    </source>
</evidence>
<evidence type="ECO:0000313" key="3">
    <source>
        <dbReference type="Proteomes" id="UP000664303"/>
    </source>
</evidence>
<dbReference type="Pfam" id="PF00571">
    <property type="entry name" value="CBS"/>
    <property type="match status" value="2"/>
</dbReference>
<accession>A0A939DFX6</accession>
<dbReference type="Gene3D" id="3.10.580.10">
    <property type="entry name" value="CBS-domain"/>
    <property type="match status" value="1"/>
</dbReference>
<protein>
    <submittedName>
        <fullName evidence="2">CBS domain-containing protein</fullName>
    </submittedName>
</protein>
<proteinExistence type="predicted"/>